<evidence type="ECO:0000256" key="2">
    <source>
        <dbReference type="ARBA" id="ARBA00022448"/>
    </source>
</evidence>
<protein>
    <submittedName>
        <fullName evidence="7">ABC transporter ATP-binding protein</fullName>
    </submittedName>
</protein>
<dbReference type="Proteomes" id="UP000306340">
    <property type="component" value="Unassembled WGS sequence"/>
</dbReference>
<dbReference type="PROSITE" id="PS00211">
    <property type="entry name" value="ABC_TRANSPORTER_1"/>
    <property type="match status" value="1"/>
</dbReference>
<organism evidence="7 8">
    <name type="scientific">Cereibacter changlensis</name>
    <dbReference type="NCBI Taxonomy" id="402884"/>
    <lineage>
        <taxon>Bacteria</taxon>
        <taxon>Pseudomonadati</taxon>
        <taxon>Pseudomonadota</taxon>
        <taxon>Alphaproteobacteria</taxon>
        <taxon>Rhodobacterales</taxon>
        <taxon>Paracoccaceae</taxon>
        <taxon>Cereibacter</taxon>
    </lineage>
</organism>
<dbReference type="PANTHER" id="PTHR43820">
    <property type="entry name" value="HIGH-AFFINITY BRANCHED-CHAIN AMINO ACID TRANSPORT ATP-BINDING PROTEIN LIVF"/>
    <property type="match status" value="1"/>
</dbReference>
<dbReference type="InterPro" id="IPR003439">
    <property type="entry name" value="ABC_transporter-like_ATP-bd"/>
</dbReference>
<keyword evidence="5" id="KW-0029">Amino-acid transport</keyword>
<dbReference type="InterPro" id="IPR052156">
    <property type="entry name" value="BCAA_Transport_ATP-bd_LivF"/>
</dbReference>
<evidence type="ECO:0000259" key="6">
    <source>
        <dbReference type="PROSITE" id="PS50893"/>
    </source>
</evidence>
<dbReference type="InterPro" id="IPR017871">
    <property type="entry name" value="ABC_transporter-like_CS"/>
</dbReference>
<gene>
    <name evidence="7" type="ORF">FAZ78_00645</name>
</gene>
<evidence type="ECO:0000313" key="7">
    <source>
        <dbReference type="EMBL" id="TKA98456.1"/>
    </source>
</evidence>
<evidence type="ECO:0000256" key="5">
    <source>
        <dbReference type="ARBA" id="ARBA00022970"/>
    </source>
</evidence>
<comment type="similarity">
    <text evidence="1">Belongs to the ABC transporter superfamily.</text>
</comment>
<reference evidence="7 8" key="1">
    <citation type="submission" date="2019-04" db="EMBL/GenBank/DDBJ databases">
        <title>Crypto-aerobic microbial life in anoxic (sulfidic) marine sediments.</title>
        <authorList>
            <person name="Bhattacharya S."/>
            <person name="Roy C."/>
            <person name="Mondal N."/>
            <person name="Sarkar J."/>
            <person name="Mandal S."/>
            <person name="Rameez M.J."/>
            <person name="Ghosh W."/>
        </authorList>
    </citation>
    <scope>NUCLEOTIDE SEQUENCE [LARGE SCALE GENOMIC DNA]</scope>
    <source>
        <strain evidence="7 8">SBBC</strain>
    </source>
</reference>
<keyword evidence="3" id="KW-0547">Nucleotide-binding</keyword>
<dbReference type="GO" id="GO:0015658">
    <property type="term" value="F:branched-chain amino acid transmembrane transporter activity"/>
    <property type="evidence" value="ECO:0007669"/>
    <property type="project" value="TreeGrafter"/>
</dbReference>
<dbReference type="GO" id="GO:0005524">
    <property type="term" value="F:ATP binding"/>
    <property type="evidence" value="ECO:0007669"/>
    <property type="project" value="UniProtKB-KW"/>
</dbReference>
<dbReference type="EMBL" id="SWAU01000002">
    <property type="protein sequence ID" value="TKA98456.1"/>
    <property type="molecule type" value="Genomic_DNA"/>
</dbReference>
<dbReference type="CDD" id="cd03224">
    <property type="entry name" value="ABC_TM1139_LivF_branched"/>
    <property type="match status" value="1"/>
</dbReference>
<evidence type="ECO:0000313" key="8">
    <source>
        <dbReference type="Proteomes" id="UP000306340"/>
    </source>
</evidence>
<dbReference type="InterPro" id="IPR027417">
    <property type="entry name" value="P-loop_NTPase"/>
</dbReference>
<dbReference type="PANTHER" id="PTHR43820:SF4">
    <property type="entry name" value="HIGH-AFFINITY BRANCHED-CHAIN AMINO ACID TRANSPORT ATP-BINDING PROTEIN LIVF"/>
    <property type="match status" value="1"/>
</dbReference>
<dbReference type="InterPro" id="IPR003593">
    <property type="entry name" value="AAA+_ATPase"/>
</dbReference>
<dbReference type="RefSeq" id="WP_136790860.1">
    <property type="nucleotide sequence ID" value="NZ_SWAU01000002.1"/>
</dbReference>
<keyword evidence="2" id="KW-0813">Transport</keyword>
<feature type="domain" description="ABC transporter" evidence="6">
    <location>
        <begin position="2"/>
        <end position="234"/>
    </location>
</feature>
<dbReference type="PROSITE" id="PS50893">
    <property type="entry name" value="ABC_TRANSPORTER_2"/>
    <property type="match status" value="1"/>
</dbReference>
<evidence type="ECO:0000256" key="3">
    <source>
        <dbReference type="ARBA" id="ARBA00022741"/>
    </source>
</evidence>
<dbReference type="GO" id="GO:0015807">
    <property type="term" value="P:L-amino acid transport"/>
    <property type="evidence" value="ECO:0007669"/>
    <property type="project" value="TreeGrafter"/>
</dbReference>
<evidence type="ECO:0000256" key="1">
    <source>
        <dbReference type="ARBA" id="ARBA00005417"/>
    </source>
</evidence>
<accession>A0A4U0Z599</accession>
<dbReference type="Pfam" id="PF00005">
    <property type="entry name" value="ABC_tran"/>
    <property type="match status" value="1"/>
</dbReference>
<dbReference type="GO" id="GO:0016887">
    <property type="term" value="F:ATP hydrolysis activity"/>
    <property type="evidence" value="ECO:0007669"/>
    <property type="project" value="InterPro"/>
</dbReference>
<dbReference type="AlphaFoldDB" id="A0A4U0Z599"/>
<evidence type="ECO:0000256" key="4">
    <source>
        <dbReference type="ARBA" id="ARBA00022840"/>
    </source>
</evidence>
<dbReference type="Gene3D" id="3.40.50.300">
    <property type="entry name" value="P-loop containing nucleotide triphosphate hydrolases"/>
    <property type="match status" value="1"/>
</dbReference>
<dbReference type="SMART" id="SM00382">
    <property type="entry name" value="AAA"/>
    <property type="match status" value="1"/>
</dbReference>
<comment type="caution">
    <text evidence="7">The sequence shown here is derived from an EMBL/GenBank/DDBJ whole genome shotgun (WGS) entry which is preliminary data.</text>
</comment>
<dbReference type="SUPFAM" id="SSF52540">
    <property type="entry name" value="P-loop containing nucleoside triphosphate hydrolases"/>
    <property type="match status" value="1"/>
</dbReference>
<proteinExistence type="inferred from homology"/>
<name>A0A4U0Z599_9RHOB</name>
<keyword evidence="4 7" id="KW-0067">ATP-binding</keyword>
<sequence length="235" mass="25857">MLKVERLNAFYGQSHILHGIELSVEAGRRTTVLGRNGAGKSTLLKSITNAGPKVEGEVTYDGKPLSQRAWFKRAKDGLALVPEDRRIFTHITVEENLELGRFGAAPDRPVIPPAQIYEWFPMLGPLRARLGGQLSGGQQQMLAVARAVASHPRLLLLDEPTEGLAPVIVQDLAAIVAKICTEQKITLLLVEQNIWFGRQTTDRVYVLDTGSVVFAGSWAEFDADETIRNRHLAIA</sequence>